<protein>
    <submittedName>
        <fullName evidence="1">Uncharacterized protein</fullName>
    </submittedName>
</protein>
<proteinExistence type="predicted"/>
<sequence>MFADVALYARCNSEPLSAIVARKRWRLLGHCCGWVATSRRTWLLPASSLRRTKITLQIVLHRDLQSLTPPQSLASLEDLDKLLNFAADRDAWKDFTLSSVSLAATSVLIGTN</sequence>
<dbReference type="OrthoDB" id="167338at2759"/>
<evidence type="ECO:0000313" key="2">
    <source>
        <dbReference type="Proteomes" id="UP000030762"/>
    </source>
</evidence>
<keyword evidence="2" id="KW-1185">Reference proteome</keyword>
<dbReference type="GeneID" id="19953953"/>
<dbReference type="RefSeq" id="XP_008617529.1">
    <property type="nucleotide sequence ID" value="XM_008619307.1"/>
</dbReference>
<dbReference type="VEuPathDB" id="FungiDB:SDRG_13226"/>
<reference evidence="1 2" key="1">
    <citation type="submission" date="2012-04" db="EMBL/GenBank/DDBJ databases">
        <title>The Genome Sequence of Saprolegnia declina VS20.</title>
        <authorList>
            <consortium name="The Broad Institute Genome Sequencing Platform"/>
            <person name="Russ C."/>
            <person name="Nusbaum C."/>
            <person name="Tyler B."/>
            <person name="van West P."/>
            <person name="Dieguez-Uribeondo J."/>
            <person name="de Bruijn I."/>
            <person name="Tripathy S."/>
            <person name="Jiang R."/>
            <person name="Young S.K."/>
            <person name="Zeng Q."/>
            <person name="Gargeya S."/>
            <person name="Fitzgerald M."/>
            <person name="Haas B."/>
            <person name="Abouelleil A."/>
            <person name="Alvarado L."/>
            <person name="Arachchi H.M."/>
            <person name="Berlin A."/>
            <person name="Chapman S.B."/>
            <person name="Goldberg J."/>
            <person name="Griggs A."/>
            <person name="Gujja S."/>
            <person name="Hansen M."/>
            <person name="Howarth C."/>
            <person name="Imamovic A."/>
            <person name="Larimer J."/>
            <person name="McCowen C."/>
            <person name="Montmayeur A."/>
            <person name="Murphy C."/>
            <person name="Neiman D."/>
            <person name="Pearson M."/>
            <person name="Priest M."/>
            <person name="Roberts A."/>
            <person name="Saif S."/>
            <person name="Shea T."/>
            <person name="Sisk P."/>
            <person name="Sykes S."/>
            <person name="Wortman J."/>
            <person name="Nusbaum C."/>
            <person name="Birren B."/>
        </authorList>
    </citation>
    <scope>NUCLEOTIDE SEQUENCE [LARGE SCALE GENOMIC DNA]</scope>
    <source>
        <strain evidence="1 2">VS20</strain>
    </source>
</reference>
<dbReference type="AlphaFoldDB" id="T0Q6I8"/>
<dbReference type="Proteomes" id="UP000030762">
    <property type="component" value="Unassembled WGS sequence"/>
</dbReference>
<dbReference type="InParanoid" id="T0Q6I8"/>
<evidence type="ECO:0000313" key="1">
    <source>
        <dbReference type="EMBL" id="EQC29070.1"/>
    </source>
</evidence>
<accession>T0Q6I8</accession>
<gene>
    <name evidence="1" type="ORF">SDRG_13226</name>
</gene>
<organism evidence="1 2">
    <name type="scientific">Saprolegnia diclina (strain VS20)</name>
    <dbReference type="NCBI Taxonomy" id="1156394"/>
    <lineage>
        <taxon>Eukaryota</taxon>
        <taxon>Sar</taxon>
        <taxon>Stramenopiles</taxon>
        <taxon>Oomycota</taxon>
        <taxon>Saprolegniomycetes</taxon>
        <taxon>Saprolegniales</taxon>
        <taxon>Saprolegniaceae</taxon>
        <taxon>Saprolegnia</taxon>
    </lineage>
</organism>
<dbReference type="EMBL" id="JH767188">
    <property type="protein sequence ID" value="EQC29070.1"/>
    <property type="molecule type" value="Genomic_DNA"/>
</dbReference>
<name>T0Q6I8_SAPDV</name>